<protein>
    <recommendedName>
        <fullName evidence="4">Serine/arginine repetitive matrix protein 1-like</fullName>
    </recommendedName>
</protein>
<sequence length="403" mass="44888">MVRGIISPPRSRSSPRESRPFNNNGATNPPSRPNYMSPRRRPTTPINPNELRTHRKEPQPTVVKRPTKPTDRSSNPPRIDPSRPNSKLAPSRPAAPSPNERKLDTKTAPKTTTRFSSPRPTKPITPPPSKSNGKGASGSGSRSDFSRAKPSDSQKGTPKNLRSGRLNDQQDEQIVRSYSDGSYGARTLSDPDVHKLHQLSLDDKDLANIVLHANLVYESLASETNEEECSSQGNNSSRMFQIYKEIASHHQGNSSITSYITKLKALWDELEAYIDTPKCSCGSTEKQSEQIEREKVMQFLIGLNDSYSTICAQILHMKPFPTVEKACCAILREEKRRELVLSLEIVAAKVIQNNWLLQNGHSINGDNEEVDHMNLQDLKADQNEAMSIPIEPLLIDLGSPVRC</sequence>
<feature type="non-terminal residue" evidence="2">
    <location>
        <position position="1"/>
    </location>
</feature>
<feature type="compositionally biased region" description="Low complexity" evidence="1">
    <location>
        <begin position="130"/>
        <end position="143"/>
    </location>
</feature>
<accession>A0AAV6M0B3</accession>
<proteinExistence type="predicted"/>
<dbReference type="PANTHER" id="PTHR34222:SF100">
    <property type="entry name" value="CCHC-TYPE DOMAIN-CONTAINING PROTEIN"/>
    <property type="match status" value="1"/>
</dbReference>
<evidence type="ECO:0000313" key="3">
    <source>
        <dbReference type="Proteomes" id="UP000685013"/>
    </source>
</evidence>
<name>A0AAV6M0B3_9ROSI</name>
<reference evidence="2 3" key="1">
    <citation type="journal article" date="2021" name="Hortic Res">
        <title>The domestication of Cucurbita argyrosperma as revealed by the genome of its wild relative.</title>
        <authorList>
            <person name="Barrera-Redondo J."/>
            <person name="Sanchez-de la Vega G."/>
            <person name="Aguirre-Liguori J.A."/>
            <person name="Castellanos-Morales G."/>
            <person name="Gutierrez-Guerrero Y.T."/>
            <person name="Aguirre-Dugua X."/>
            <person name="Aguirre-Planter E."/>
            <person name="Tenaillon M.I."/>
            <person name="Lira-Saade R."/>
            <person name="Eguiarte L.E."/>
        </authorList>
    </citation>
    <scope>NUCLEOTIDE SEQUENCE [LARGE SCALE GENOMIC DNA]</scope>
    <source>
        <strain evidence="2">JBR-2021</strain>
    </source>
</reference>
<dbReference type="EMBL" id="JAGKQH010000018">
    <property type="protein sequence ID" value="KAG6573173.1"/>
    <property type="molecule type" value="Genomic_DNA"/>
</dbReference>
<organism evidence="2 3">
    <name type="scientific">Cucurbita argyrosperma subsp. sororia</name>
    <dbReference type="NCBI Taxonomy" id="37648"/>
    <lineage>
        <taxon>Eukaryota</taxon>
        <taxon>Viridiplantae</taxon>
        <taxon>Streptophyta</taxon>
        <taxon>Embryophyta</taxon>
        <taxon>Tracheophyta</taxon>
        <taxon>Spermatophyta</taxon>
        <taxon>Magnoliopsida</taxon>
        <taxon>eudicotyledons</taxon>
        <taxon>Gunneridae</taxon>
        <taxon>Pentapetalae</taxon>
        <taxon>rosids</taxon>
        <taxon>fabids</taxon>
        <taxon>Cucurbitales</taxon>
        <taxon>Cucurbitaceae</taxon>
        <taxon>Cucurbiteae</taxon>
        <taxon>Cucurbita</taxon>
    </lineage>
</organism>
<feature type="compositionally biased region" description="Pro residues" evidence="1">
    <location>
        <begin position="120"/>
        <end position="129"/>
    </location>
</feature>
<feature type="region of interest" description="Disordered" evidence="1">
    <location>
        <begin position="1"/>
        <end position="172"/>
    </location>
</feature>
<dbReference type="PANTHER" id="PTHR34222">
    <property type="entry name" value="GAG_PRE-INTEGRS DOMAIN-CONTAINING PROTEIN"/>
    <property type="match status" value="1"/>
</dbReference>
<dbReference type="AlphaFoldDB" id="A0AAV6M0B3"/>
<evidence type="ECO:0008006" key="4">
    <source>
        <dbReference type="Google" id="ProtNLM"/>
    </source>
</evidence>
<gene>
    <name evidence="2" type="ORF">SDJN03_27060</name>
</gene>
<evidence type="ECO:0000313" key="2">
    <source>
        <dbReference type="EMBL" id="KAG6573173.1"/>
    </source>
</evidence>
<evidence type="ECO:0000256" key="1">
    <source>
        <dbReference type="SAM" id="MobiDB-lite"/>
    </source>
</evidence>
<keyword evidence="3" id="KW-1185">Reference proteome</keyword>
<dbReference type="Proteomes" id="UP000685013">
    <property type="component" value="Chromosome 18"/>
</dbReference>
<comment type="caution">
    <text evidence="2">The sequence shown here is derived from an EMBL/GenBank/DDBJ whole genome shotgun (WGS) entry which is preliminary data.</text>
</comment>